<feature type="compositionally biased region" description="Acidic residues" evidence="13">
    <location>
        <begin position="649"/>
        <end position="660"/>
    </location>
</feature>
<reference evidence="14 15" key="1">
    <citation type="journal article" date="2018" name="Nat. Ecol. Evol.">
        <title>Genomic signatures of mitonuclear coevolution across populations of Tigriopus californicus.</title>
        <authorList>
            <person name="Barreto F.S."/>
            <person name="Watson E.T."/>
            <person name="Lima T.G."/>
            <person name="Willett C.S."/>
            <person name="Edmands S."/>
            <person name="Li W."/>
            <person name="Burton R.S."/>
        </authorList>
    </citation>
    <scope>NUCLEOTIDE SEQUENCE [LARGE SCALE GENOMIC DNA]</scope>
    <source>
        <strain evidence="14 15">San Diego</strain>
    </source>
</reference>
<comment type="function">
    <text evidence="12">Structural component of the gap junctions.</text>
</comment>
<evidence type="ECO:0000256" key="13">
    <source>
        <dbReference type="SAM" id="MobiDB-lite"/>
    </source>
</evidence>
<dbReference type="GO" id="GO:0005886">
    <property type="term" value="C:plasma membrane"/>
    <property type="evidence" value="ECO:0007669"/>
    <property type="project" value="UniProtKB-SubCell"/>
</dbReference>
<evidence type="ECO:0000256" key="9">
    <source>
        <dbReference type="ARBA" id="ARBA00023065"/>
    </source>
</evidence>
<comment type="caution">
    <text evidence="12">Lacks conserved residue(s) required for the propagation of feature annotation.</text>
</comment>
<evidence type="ECO:0000256" key="6">
    <source>
        <dbReference type="ARBA" id="ARBA00022868"/>
    </source>
</evidence>
<protein>
    <recommendedName>
        <fullName evidence="12">Innexin</fullName>
    </recommendedName>
</protein>
<comment type="subcellular location">
    <subcellularLocation>
        <location evidence="1">Cell junction</location>
        <location evidence="1">Gap junction</location>
    </subcellularLocation>
    <subcellularLocation>
        <location evidence="2 12">Cell membrane</location>
        <topology evidence="2 12">Multi-pass membrane protein</topology>
    </subcellularLocation>
</comment>
<keyword evidence="11 12" id="KW-0407">Ion channel</keyword>
<dbReference type="AlphaFoldDB" id="A0A553PJ75"/>
<feature type="region of interest" description="Disordered" evidence="13">
    <location>
        <begin position="364"/>
        <end position="445"/>
    </location>
</feature>
<gene>
    <name evidence="12" type="primary">inx</name>
    <name evidence="14" type="ORF">TCAL_08527</name>
</gene>
<feature type="transmembrane region" description="Helical" evidence="12">
    <location>
        <begin position="104"/>
        <end position="129"/>
    </location>
</feature>
<organism evidence="14 15">
    <name type="scientific">Tigriopus californicus</name>
    <name type="common">Marine copepod</name>
    <dbReference type="NCBI Taxonomy" id="6832"/>
    <lineage>
        <taxon>Eukaryota</taxon>
        <taxon>Metazoa</taxon>
        <taxon>Ecdysozoa</taxon>
        <taxon>Arthropoda</taxon>
        <taxon>Crustacea</taxon>
        <taxon>Multicrustacea</taxon>
        <taxon>Hexanauplia</taxon>
        <taxon>Copepoda</taxon>
        <taxon>Harpacticoida</taxon>
        <taxon>Harpacticidae</taxon>
        <taxon>Tigriopus</taxon>
    </lineage>
</organism>
<dbReference type="Pfam" id="PF00876">
    <property type="entry name" value="Innexin"/>
    <property type="match status" value="2"/>
</dbReference>
<dbReference type="GO" id="GO:0034220">
    <property type="term" value="P:monoatomic ion transmembrane transport"/>
    <property type="evidence" value="ECO:0007669"/>
    <property type="project" value="UniProtKB-KW"/>
</dbReference>
<evidence type="ECO:0000256" key="3">
    <source>
        <dbReference type="ARBA" id="ARBA00022448"/>
    </source>
</evidence>
<proteinExistence type="inferred from homology"/>
<dbReference type="GO" id="GO:0007602">
    <property type="term" value="P:phototransduction"/>
    <property type="evidence" value="ECO:0007669"/>
    <property type="project" value="TreeGrafter"/>
</dbReference>
<sequence>MAAAIGIAKTATEIFLGVGEISIDNLTFKLYYKWTVTMFIVSSVLVSTSQFFGEPIQCETAEDSVDDDVLNAFCWMYSSFDIPPNFEGICTRREHDGSRLYNSYYQWVSIFLGSQAVLFYIPRCIWLMLEGGLMSYIVKGTTGRVVDDADEKMGRMLRQFQEHIHNKFNRYAFGFFACEFMNLVIAVMSIYSTHKFLNGQFLTYGLLVYRYYSLPPEERELTSTYDPMCELFPKQVGCYYSRFGLGGGLDSRHGMCILGLNMINDKVFLLIWIWHYVLIITSIVRVTTRTMQISSSKIRFFLMKLKMSKYFKKNAHLIHIMHYIHNCSIGDWFVLYQMSKNLNKRFFAEFLALLAMTVDPDPSIEPEEPEIHLSPEEIEKLRDYSSSNDSSSRKRSGAGSDASDDDPTDGSDDDSGGSKKSSFIMNIGDDLDTDGDGGGGGGGGLSGKQRMLIKMGKKAKSANKSAMMAAAAMKQQRLAGVVDPMCEIFPKQVGCYYSRYGLGGGKDSRHGMCVLGLNMINDKVFLLIWLWDYFIIFIGIIRLVTRGSQVCSANVRLFLMKIKMHHFFKYNAHKSHIRYYMLHCSIGDWFVLYQMRKNLNRRFFGEFVALLAMTVDPDPNIEPDEPIIHLTPEDIEKLKEYSSSTPREESEEDDEDEEEEAVKPSSSFLSKFDDELDTSFEAGPSSGGGNSLTGKQRMLIKMGKKAKSANKSAMMAAAAMKRARKK</sequence>
<dbReference type="InterPro" id="IPR000990">
    <property type="entry name" value="Innexin"/>
</dbReference>
<evidence type="ECO:0000313" key="14">
    <source>
        <dbReference type="EMBL" id="TRY77740.1"/>
    </source>
</evidence>
<evidence type="ECO:0000256" key="10">
    <source>
        <dbReference type="ARBA" id="ARBA00023136"/>
    </source>
</evidence>
<dbReference type="STRING" id="6832.A0A553PJ75"/>
<evidence type="ECO:0000313" key="15">
    <source>
        <dbReference type="Proteomes" id="UP000318571"/>
    </source>
</evidence>
<evidence type="ECO:0000256" key="5">
    <source>
        <dbReference type="ARBA" id="ARBA00022692"/>
    </source>
</evidence>
<dbReference type="EMBL" id="VCGU01000003">
    <property type="protein sequence ID" value="TRY77740.1"/>
    <property type="molecule type" value="Genomic_DNA"/>
</dbReference>
<evidence type="ECO:0000256" key="7">
    <source>
        <dbReference type="ARBA" id="ARBA00022949"/>
    </source>
</evidence>
<feature type="transmembrane region" description="Helical" evidence="12">
    <location>
        <begin position="171"/>
        <end position="191"/>
    </location>
</feature>
<dbReference type="GO" id="GO:0005243">
    <property type="term" value="F:gap junction channel activity"/>
    <property type="evidence" value="ECO:0007669"/>
    <property type="project" value="TreeGrafter"/>
</dbReference>
<evidence type="ECO:0000256" key="2">
    <source>
        <dbReference type="ARBA" id="ARBA00004651"/>
    </source>
</evidence>
<dbReference type="PANTHER" id="PTHR11893">
    <property type="entry name" value="INNEXIN"/>
    <property type="match status" value="1"/>
</dbReference>
<evidence type="ECO:0000256" key="1">
    <source>
        <dbReference type="ARBA" id="ARBA00004610"/>
    </source>
</evidence>
<feature type="region of interest" description="Disordered" evidence="13">
    <location>
        <begin position="639"/>
        <end position="711"/>
    </location>
</feature>
<dbReference type="Proteomes" id="UP000318571">
    <property type="component" value="Chromosome 11"/>
</dbReference>
<dbReference type="PRINTS" id="PR01262">
    <property type="entry name" value="INNEXIN"/>
</dbReference>
<evidence type="ECO:0000256" key="4">
    <source>
        <dbReference type="ARBA" id="ARBA00022475"/>
    </source>
</evidence>
<evidence type="ECO:0000256" key="11">
    <source>
        <dbReference type="ARBA" id="ARBA00023303"/>
    </source>
</evidence>
<feature type="transmembrane region" description="Helical" evidence="12">
    <location>
        <begin position="267"/>
        <end position="287"/>
    </location>
</feature>
<dbReference type="PANTHER" id="PTHR11893:SF36">
    <property type="entry name" value="INNEXIN-5"/>
    <property type="match status" value="1"/>
</dbReference>
<dbReference type="PROSITE" id="PS51013">
    <property type="entry name" value="PANNEXIN"/>
    <property type="match status" value="1"/>
</dbReference>
<comment type="similarity">
    <text evidence="12">Belongs to the pannexin family.</text>
</comment>
<keyword evidence="15" id="KW-1185">Reference proteome</keyword>
<comment type="caution">
    <text evidence="14">The sequence shown here is derived from an EMBL/GenBank/DDBJ whole genome shotgun (WGS) entry which is preliminary data.</text>
</comment>
<evidence type="ECO:0000256" key="8">
    <source>
        <dbReference type="ARBA" id="ARBA00022989"/>
    </source>
</evidence>
<feature type="compositionally biased region" description="Basic and acidic residues" evidence="13">
    <location>
        <begin position="369"/>
        <end position="383"/>
    </location>
</feature>
<keyword evidence="10 12" id="KW-0472">Membrane</keyword>
<dbReference type="GO" id="GO:0005921">
    <property type="term" value="C:gap junction"/>
    <property type="evidence" value="ECO:0007669"/>
    <property type="project" value="UniProtKB-SubCell"/>
</dbReference>
<feature type="compositionally biased region" description="Acidic residues" evidence="13">
    <location>
        <begin position="402"/>
        <end position="415"/>
    </location>
</feature>
<keyword evidence="6" id="KW-0303">Gap junction</keyword>
<keyword evidence="8 12" id="KW-1133">Transmembrane helix</keyword>
<keyword evidence="4" id="KW-1003">Cell membrane</keyword>
<evidence type="ECO:0000256" key="12">
    <source>
        <dbReference type="RuleBase" id="RU010713"/>
    </source>
</evidence>
<keyword evidence="5 12" id="KW-0812">Transmembrane</keyword>
<accession>A0A553PJ75</accession>
<feature type="transmembrane region" description="Helical" evidence="12">
    <location>
        <begin position="31"/>
        <end position="52"/>
    </location>
</feature>
<keyword evidence="9 12" id="KW-0406">Ion transport</keyword>
<keyword evidence="7" id="KW-0965">Cell junction</keyword>
<feature type="compositionally biased region" description="Gly residues" evidence="13">
    <location>
        <begin position="436"/>
        <end position="445"/>
    </location>
</feature>
<keyword evidence="3 12" id="KW-0813">Transport</keyword>
<name>A0A553PJ75_TIGCA</name>
<feature type="transmembrane region" description="Helical" evidence="12">
    <location>
        <begin position="524"/>
        <end position="544"/>
    </location>
</feature>